<protein>
    <submittedName>
        <fullName evidence="11">RnfABCDGE type electron transport complex subunit D</fullName>
    </submittedName>
</protein>
<keyword evidence="6" id="KW-1278">Translocase</keyword>
<dbReference type="InterPro" id="IPR004338">
    <property type="entry name" value="NqrB/RnfD"/>
</dbReference>
<keyword evidence="5 10" id="KW-0812">Transmembrane</keyword>
<evidence type="ECO:0000256" key="7">
    <source>
        <dbReference type="ARBA" id="ARBA00022989"/>
    </source>
</evidence>
<evidence type="ECO:0000256" key="8">
    <source>
        <dbReference type="ARBA" id="ARBA00023136"/>
    </source>
</evidence>
<evidence type="ECO:0000256" key="9">
    <source>
        <dbReference type="SAM" id="MobiDB-lite"/>
    </source>
</evidence>
<keyword evidence="4" id="KW-0288">FMN</keyword>
<keyword evidence="8 10" id="KW-0472">Membrane</keyword>
<evidence type="ECO:0000256" key="4">
    <source>
        <dbReference type="ARBA" id="ARBA00022643"/>
    </source>
</evidence>
<gene>
    <name evidence="11" type="ORF">PNE09_04070</name>
</gene>
<dbReference type="Proteomes" id="UP001210809">
    <property type="component" value="Unassembled WGS sequence"/>
</dbReference>
<feature type="transmembrane region" description="Helical" evidence="10">
    <location>
        <begin position="305"/>
        <end position="328"/>
    </location>
</feature>
<dbReference type="AlphaFoldDB" id="A0AAW6D0K2"/>
<feature type="region of interest" description="Disordered" evidence="9">
    <location>
        <begin position="384"/>
        <end position="438"/>
    </location>
</feature>
<dbReference type="PANTHER" id="PTHR30578">
    <property type="entry name" value="ELECTRON TRANSPORT COMPLEX PROTEIN RNFD"/>
    <property type="match status" value="1"/>
</dbReference>
<feature type="transmembrane region" description="Helical" evidence="10">
    <location>
        <begin position="197"/>
        <end position="217"/>
    </location>
</feature>
<reference evidence="11" key="1">
    <citation type="submission" date="2023-01" db="EMBL/GenBank/DDBJ databases">
        <title>Human gut microbiome strain richness.</title>
        <authorList>
            <person name="Chen-Liaw A."/>
        </authorList>
    </citation>
    <scope>NUCLEOTIDE SEQUENCE</scope>
    <source>
        <strain evidence="11">1001283st1_G1_1001283B150217_161031</strain>
    </source>
</reference>
<name>A0AAW6D0K2_9FIRM</name>
<feature type="transmembrane region" description="Helical" evidence="10">
    <location>
        <begin position="224"/>
        <end position="244"/>
    </location>
</feature>
<dbReference type="PANTHER" id="PTHR30578:SF0">
    <property type="entry name" value="ION-TRANSLOCATING OXIDOREDUCTASE COMPLEX SUBUNIT D"/>
    <property type="match status" value="1"/>
</dbReference>
<sequence>MNTTTNEALLKKIDEAPLLMSKEAAKKKLRKPRSIYGDQILFMLAITVIATCFYGMRVVTVCACSVLACILTDMIGCFLSKKEYGVKDLSTIAYGMALALMLPASVEYYVVIIGAVLAITVKHIFGGKDNYIFNPAAVAIAFLIICYPTQVLMYPQLDAHPEIFGDTGTLVSGIESSFIKNGAMPSLTPLEILMGRFPGPMGTTHILVLIVSGICLICRRSVSLSATVGGIAVMGVLSYLTSSVEPAMDAVIFRFISGFVLFGFIFLASDPQTLPFTNGGRVLYGIALGVITVIFRNSANIEGIFVFSLLIVNALSLYLDKLAFVIGVQTKQLLRYLRHNLGSFERMTKDAKQGKTPELSDTQEIMIEPVNYNMPPIDNKVTKVKRHKKSVMENISDKISDTVKKKKASAKSADENEKEKEAQHGSSKTDEAGKDTEK</sequence>
<accession>A0AAW6D0K2</accession>
<feature type="transmembrane region" description="Helical" evidence="10">
    <location>
        <begin position="250"/>
        <end position="269"/>
    </location>
</feature>
<evidence type="ECO:0000313" key="12">
    <source>
        <dbReference type="Proteomes" id="UP001210809"/>
    </source>
</evidence>
<keyword evidence="7 10" id="KW-1133">Transmembrane helix</keyword>
<feature type="transmembrane region" description="Helical" evidence="10">
    <location>
        <begin position="40"/>
        <end position="71"/>
    </location>
</feature>
<dbReference type="GO" id="GO:0055085">
    <property type="term" value="P:transmembrane transport"/>
    <property type="evidence" value="ECO:0007669"/>
    <property type="project" value="InterPro"/>
</dbReference>
<keyword evidence="3" id="KW-0285">Flavoprotein</keyword>
<organism evidence="11 12">
    <name type="scientific">[Eubacterium] siraeum</name>
    <dbReference type="NCBI Taxonomy" id="39492"/>
    <lineage>
        <taxon>Bacteria</taxon>
        <taxon>Bacillati</taxon>
        <taxon>Bacillota</taxon>
        <taxon>Clostridia</taxon>
        <taxon>Eubacteriales</taxon>
        <taxon>Oscillospiraceae</taxon>
        <taxon>Oscillospiraceae incertae sedis</taxon>
    </lineage>
</organism>
<keyword evidence="2" id="KW-0597">Phosphoprotein</keyword>
<evidence type="ECO:0000256" key="1">
    <source>
        <dbReference type="ARBA" id="ARBA00022448"/>
    </source>
</evidence>
<dbReference type="Pfam" id="PF03116">
    <property type="entry name" value="NQR2_RnfD_RnfE"/>
    <property type="match status" value="1"/>
</dbReference>
<proteinExistence type="predicted"/>
<evidence type="ECO:0000256" key="5">
    <source>
        <dbReference type="ARBA" id="ARBA00022692"/>
    </source>
</evidence>
<keyword evidence="1" id="KW-0813">Transport</keyword>
<evidence type="ECO:0000256" key="3">
    <source>
        <dbReference type="ARBA" id="ARBA00022630"/>
    </source>
</evidence>
<comment type="caution">
    <text evidence="11">The sequence shown here is derived from an EMBL/GenBank/DDBJ whole genome shotgun (WGS) entry which is preliminary data.</text>
</comment>
<evidence type="ECO:0000313" key="11">
    <source>
        <dbReference type="EMBL" id="MDB8003242.1"/>
    </source>
</evidence>
<feature type="transmembrane region" description="Helical" evidence="10">
    <location>
        <begin position="131"/>
        <end position="150"/>
    </location>
</feature>
<evidence type="ECO:0000256" key="10">
    <source>
        <dbReference type="SAM" id="Phobius"/>
    </source>
</evidence>
<evidence type="ECO:0000256" key="6">
    <source>
        <dbReference type="ARBA" id="ARBA00022967"/>
    </source>
</evidence>
<dbReference type="EMBL" id="JAQLXW010000004">
    <property type="protein sequence ID" value="MDB8003242.1"/>
    <property type="molecule type" value="Genomic_DNA"/>
</dbReference>
<feature type="transmembrane region" description="Helical" evidence="10">
    <location>
        <begin position="91"/>
        <end position="119"/>
    </location>
</feature>
<feature type="compositionally biased region" description="Basic and acidic residues" evidence="9">
    <location>
        <begin position="412"/>
        <end position="438"/>
    </location>
</feature>
<evidence type="ECO:0000256" key="2">
    <source>
        <dbReference type="ARBA" id="ARBA00022553"/>
    </source>
</evidence>
<dbReference type="GO" id="GO:0005886">
    <property type="term" value="C:plasma membrane"/>
    <property type="evidence" value="ECO:0007669"/>
    <property type="project" value="TreeGrafter"/>
</dbReference>
<feature type="transmembrane region" description="Helical" evidence="10">
    <location>
        <begin position="281"/>
        <end position="299"/>
    </location>
</feature>